<dbReference type="InterPro" id="IPR013010">
    <property type="entry name" value="Znf_SIAH"/>
</dbReference>
<sequence>MSNEEDDFEKYAFADVVTCHRCRACIFPPYYRCYYDHKHCKKCTEDLPACSCNFVIKMYDNLEKAHPEYSMMCPNSLIGCGYRGTPQQCNEHDEICAFRPVFCPLTTKEAPCEWDGETPSYVAEHFNTSHPDAVRWNRPEDADQPKRGTIDKFRQLYSKPIEKDVECVKVVFPAHGEMFFLKIVLTTAQKLKCSVEHLAMRKDREEMNFKYQVLFGTCRKGMGNNCGVDSQVSLNDVLNVCQLCGDLIYEVEIFDKETHMDGANFEFNIEFK</sequence>
<dbReference type="InterPro" id="IPR013083">
    <property type="entry name" value="Znf_RING/FYVE/PHD"/>
</dbReference>
<evidence type="ECO:0000259" key="5">
    <source>
        <dbReference type="PROSITE" id="PS51081"/>
    </source>
</evidence>
<dbReference type="EMBL" id="JABFTP020000042">
    <property type="protein sequence ID" value="KAL3270480.1"/>
    <property type="molecule type" value="Genomic_DNA"/>
</dbReference>
<dbReference type="InterPro" id="IPR052088">
    <property type="entry name" value="E3_ubiquitin-ligase_SINA"/>
</dbReference>
<comment type="caution">
    <text evidence="6">The sequence shown here is derived from an EMBL/GenBank/DDBJ whole genome shotgun (WGS) entry which is preliminary data.</text>
</comment>
<evidence type="ECO:0000313" key="7">
    <source>
        <dbReference type="Proteomes" id="UP001516400"/>
    </source>
</evidence>
<dbReference type="Gene3D" id="3.30.40.10">
    <property type="entry name" value="Zinc/RING finger domain, C3HC4 (zinc finger)"/>
    <property type="match status" value="1"/>
</dbReference>
<dbReference type="PROSITE" id="PS51081">
    <property type="entry name" value="ZF_SIAH"/>
    <property type="match status" value="1"/>
</dbReference>
<evidence type="ECO:0000256" key="1">
    <source>
        <dbReference type="ARBA" id="ARBA00022723"/>
    </source>
</evidence>
<dbReference type="AlphaFoldDB" id="A0ABD2MVH0"/>
<feature type="domain" description="SIAH-type" evidence="5">
    <location>
        <begin position="68"/>
        <end position="131"/>
    </location>
</feature>
<dbReference type="GO" id="GO:0008270">
    <property type="term" value="F:zinc ion binding"/>
    <property type="evidence" value="ECO:0007669"/>
    <property type="project" value="UniProtKB-KW"/>
</dbReference>
<dbReference type="Proteomes" id="UP001516400">
    <property type="component" value="Unassembled WGS sequence"/>
</dbReference>
<accession>A0ABD2MVH0</accession>
<gene>
    <name evidence="6" type="ORF">HHI36_021023</name>
</gene>
<evidence type="ECO:0000256" key="3">
    <source>
        <dbReference type="ARBA" id="ARBA00022833"/>
    </source>
</evidence>
<keyword evidence="1" id="KW-0479">Metal-binding</keyword>
<dbReference type="Pfam" id="PF21361">
    <property type="entry name" value="Sina_ZnF"/>
    <property type="match status" value="1"/>
</dbReference>
<keyword evidence="7" id="KW-1185">Reference proteome</keyword>
<keyword evidence="2 4" id="KW-0863">Zinc-finger</keyword>
<dbReference type="PANTHER" id="PTHR10315">
    <property type="entry name" value="E3 UBIQUITIN PROTEIN LIGASE SIAH"/>
    <property type="match status" value="1"/>
</dbReference>
<dbReference type="SUPFAM" id="SSF49599">
    <property type="entry name" value="TRAF domain-like"/>
    <property type="match status" value="1"/>
</dbReference>
<evidence type="ECO:0000256" key="2">
    <source>
        <dbReference type="ARBA" id="ARBA00022771"/>
    </source>
</evidence>
<dbReference type="PANTHER" id="PTHR10315:SF117">
    <property type="entry name" value="RING-TYPE E3 UBIQUITIN TRANSFERASE"/>
    <property type="match status" value="1"/>
</dbReference>
<protein>
    <recommendedName>
        <fullName evidence="5">SIAH-type domain-containing protein</fullName>
    </recommendedName>
</protein>
<reference evidence="6 7" key="1">
    <citation type="journal article" date="2021" name="BMC Biol.">
        <title>Horizontally acquired antibacterial genes associated with adaptive radiation of ladybird beetles.</title>
        <authorList>
            <person name="Li H.S."/>
            <person name="Tang X.F."/>
            <person name="Huang Y.H."/>
            <person name="Xu Z.Y."/>
            <person name="Chen M.L."/>
            <person name="Du X.Y."/>
            <person name="Qiu B.Y."/>
            <person name="Chen P.T."/>
            <person name="Zhang W."/>
            <person name="Slipinski A."/>
            <person name="Escalona H.E."/>
            <person name="Waterhouse R.M."/>
            <person name="Zwick A."/>
            <person name="Pang H."/>
        </authorList>
    </citation>
    <scope>NUCLEOTIDE SEQUENCE [LARGE SCALE GENOMIC DNA]</scope>
    <source>
        <strain evidence="6">SYSU2018</strain>
    </source>
</reference>
<evidence type="ECO:0000256" key="4">
    <source>
        <dbReference type="PROSITE-ProRule" id="PRU00455"/>
    </source>
</evidence>
<proteinExistence type="predicted"/>
<organism evidence="6 7">
    <name type="scientific">Cryptolaemus montrouzieri</name>
    <dbReference type="NCBI Taxonomy" id="559131"/>
    <lineage>
        <taxon>Eukaryota</taxon>
        <taxon>Metazoa</taxon>
        <taxon>Ecdysozoa</taxon>
        <taxon>Arthropoda</taxon>
        <taxon>Hexapoda</taxon>
        <taxon>Insecta</taxon>
        <taxon>Pterygota</taxon>
        <taxon>Neoptera</taxon>
        <taxon>Endopterygota</taxon>
        <taxon>Coleoptera</taxon>
        <taxon>Polyphaga</taxon>
        <taxon>Cucujiformia</taxon>
        <taxon>Coccinelloidea</taxon>
        <taxon>Coccinellidae</taxon>
        <taxon>Scymninae</taxon>
        <taxon>Scymnini</taxon>
        <taxon>Cryptolaemus</taxon>
    </lineage>
</organism>
<name>A0ABD2MVH0_9CUCU</name>
<keyword evidence="3" id="KW-0862">Zinc</keyword>
<evidence type="ECO:0000313" key="6">
    <source>
        <dbReference type="EMBL" id="KAL3270480.1"/>
    </source>
</evidence>